<feature type="binding site" evidence="3">
    <location>
        <begin position="102"/>
        <end position="105"/>
    </location>
    <ligand>
        <name>NAD(+)</name>
        <dbReference type="ChEBI" id="CHEBI:57540"/>
    </ligand>
</feature>
<reference evidence="6 7" key="1">
    <citation type="journal article" date="2018" name="Plant J.">
        <title>Genome sequences of Chlorella sorokiniana UTEX 1602 and Micractinium conductrix SAG 241.80: implications to maltose excretion by a green alga.</title>
        <authorList>
            <person name="Arriola M.B."/>
            <person name="Velmurugan N."/>
            <person name="Zhang Y."/>
            <person name="Plunkett M.H."/>
            <person name="Hondzo H."/>
            <person name="Barney B.M."/>
        </authorList>
    </citation>
    <scope>NUCLEOTIDE SEQUENCE [LARGE SCALE GENOMIC DNA]</scope>
    <source>
        <strain evidence="7">UTEX 1602</strain>
    </source>
</reference>
<feature type="binding site" evidence="3">
    <location>
        <begin position="20"/>
        <end position="39"/>
    </location>
    <ligand>
        <name>NAD(+)</name>
        <dbReference type="ChEBI" id="CHEBI:57540"/>
    </ligand>
</feature>
<evidence type="ECO:0000259" key="5">
    <source>
        <dbReference type="PROSITE" id="PS50305"/>
    </source>
</evidence>
<name>A0A2P6TDR8_CHLSO</name>
<dbReference type="InterPro" id="IPR026590">
    <property type="entry name" value="Ssirtuin_cat_dom"/>
</dbReference>
<dbReference type="InterPro" id="IPR027546">
    <property type="entry name" value="Sirtuin_class_III"/>
</dbReference>
<feature type="binding site" evidence="3">
    <location>
        <position position="64"/>
    </location>
    <ligand>
        <name>substrate</name>
    </ligand>
</feature>
<dbReference type="InterPro" id="IPR003000">
    <property type="entry name" value="Sirtuin"/>
</dbReference>
<dbReference type="InterPro" id="IPR050134">
    <property type="entry name" value="NAD-dep_sirtuin_deacylases"/>
</dbReference>
<evidence type="ECO:0000313" key="6">
    <source>
        <dbReference type="EMBL" id="PRW20796.1"/>
    </source>
</evidence>
<comment type="caution">
    <text evidence="3 4">Lacks conserved residue(s) required for the propagation of feature annotation.</text>
</comment>
<dbReference type="GO" id="GO:0061697">
    <property type="term" value="F:protein-glutaryllysine deglutarylase activity"/>
    <property type="evidence" value="ECO:0007669"/>
    <property type="project" value="RHEA"/>
</dbReference>
<dbReference type="GO" id="GO:0036055">
    <property type="term" value="F:protein-succinyllysine desuccinylase activity"/>
    <property type="evidence" value="ECO:0007669"/>
    <property type="project" value="UniProtKB-UniRule"/>
</dbReference>
<gene>
    <name evidence="6" type="ORF">C2E21_8678</name>
</gene>
<feature type="active site" description="Proton acceptor" evidence="3">
    <location>
        <position position="120"/>
    </location>
</feature>
<dbReference type="GO" id="GO:0005739">
    <property type="term" value="C:mitochondrion"/>
    <property type="evidence" value="ECO:0007669"/>
    <property type="project" value="UniProtKB-SubCell"/>
</dbReference>
<dbReference type="GO" id="GO:0036054">
    <property type="term" value="F:protein-malonyllysine demalonylase activity"/>
    <property type="evidence" value="ECO:0007669"/>
    <property type="project" value="UniProtKB-UniRule"/>
</dbReference>
<accession>A0A2P6TDR8</accession>
<comment type="similarity">
    <text evidence="3">Belongs to the sirtuin family. Class III subfamily.</text>
</comment>
<comment type="function">
    <text evidence="3">NAD-dependent lysine demalonylase, desuccinylase and deglutarylase that specifically removes malonyl, succinyl and glutaryl groups on target proteins. Has weak NAD-dependent protein deacetylase activity; however this activity may not be physiologically relevant in vivo.</text>
</comment>
<proteinExistence type="inferred from homology"/>
<dbReference type="STRING" id="3076.A0A2P6TDR8"/>
<evidence type="ECO:0000256" key="3">
    <source>
        <dbReference type="HAMAP-Rule" id="MF_03160"/>
    </source>
</evidence>
<dbReference type="PANTHER" id="PTHR11085:SF10">
    <property type="entry name" value="NAD-DEPENDENT PROTEIN DEACYLASE SIRTUIN-5, MITOCHONDRIAL-RELATED"/>
    <property type="match status" value="1"/>
</dbReference>
<dbReference type="OrthoDB" id="424302at2759"/>
<dbReference type="PROSITE" id="PS50305">
    <property type="entry name" value="SIRTUIN"/>
    <property type="match status" value="1"/>
</dbReference>
<dbReference type="GO" id="GO:0005634">
    <property type="term" value="C:nucleus"/>
    <property type="evidence" value="ECO:0007669"/>
    <property type="project" value="TreeGrafter"/>
</dbReference>
<sequence>MLAPFQAALAAAKHVVVLTGAGVSAESGIPTFRGAQGLWRSFDPMELATPQAFVRNPGLVWEFYSWRREVAAACRPNRAHYAIAALERQLRQQGRRLTLITQNVDRFHHQAGSQAVIELHGSIWDVCVAGRGGRKAGPCWEDRRQPLCPGLAGRGAPDAHSAPDIPEQDLPHDEHGRLLRPGVVWFNEQLDPAVLEAADVATASCDLFITAGTSAVVYPAAGFAHIAAAQGAAVAEFNLEATDATGLCQFAFQGKAGELLPAAFGVEAEVEQLMAQAAAGGQGG</sequence>
<dbReference type="SUPFAM" id="SSF52467">
    <property type="entry name" value="DHS-like NAD/FAD-binding domain"/>
    <property type="match status" value="1"/>
</dbReference>
<feature type="domain" description="Deacetylase sirtuin-type" evidence="5">
    <location>
        <begin position="1"/>
        <end position="276"/>
    </location>
</feature>
<dbReference type="GO" id="GO:0017136">
    <property type="term" value="F:histone deacetylase activity, NAD-dependent"/>
    <property type="evidence" value="ECO:0007669"/>
    <property type="project" value="TreeGrafter"/>
</dbReference>
<comment type="catalytic activity">
    <reaction evidence="3">
        <text>N(6)-succinyl-L-lysyl-[protein] + NAD(+) + H2O = 2''-O-succinyl-ADP-D-ribose + nicotinamide + L-lysyl-[protein]</text>
        <dbReference type="Rhea" id="RHEA:47668"/>
        <dbReference type="Rhea" id="RHEA-COMP:9752"/>
        <dbReference type="Rhea" id="RHEA-COMP:11877"/>
        <dbReference type="ChEBI" id="CHEBI:15377"/>
        <dbReference type="ChEBI" id="CHEBI:17154"/>
        <dbReference type="ChEBI" id="CHEBI:29969"/>
        <dbReference type="ChEBI" id="CHEBI:57540"/>
        <dbReference type="ChEBI" id="CHEBI:87830"/>
        <dbReference type="ChEBI" id="CHEBI:87832"/>
    </reaction>
</comment>
<dbReference type="HAMAP" id="MF_01121">
    <property type="entry name" value="Sirtuin_ClassIII"/>
    <property type="match status" value="1"/>
</dbReference>
<dbReference type="InterPro" id="IPR029035">
    <property type="entry name" value="DHS-like_NAD/FAD-binding_dom"/>
</dbReference>
<protein>
    <recommendedName>
        <fullName evidence="3">NAD-dependent protein deacylase</fullName>
        <ecNumber evidence="3">2.3.1.-</ecNumber>
    </recommendedName>
    <alternativeName>
        <fullName evidence="3">Regulatory protein SIR2 homolog 5</fullName>
    </alternativeName>
</protein>
<keyword evidence="7" id="KW-1185">Reference proteome</keyword>
<comment type="catalytic activity">
    <reaction evidence="3">
        <text>N(6)-malonyl-L-lysyl-[protein] + NAD(+) + H2O = 2''-O-malonyl-ADP-D-ribose + nicotinamide + L-lysyl-[protein]</text>
        <dbReference type="Rhea" id="RHEA:47672"/>
        <dbReference type="Rhea" id="RHEA-COMP:9752"/>
        <dbReference type="Rhea" id="RHEA-COMP:11878"/>
        <dbReference type="ChEBI" id="CHEBI:15377"/>
        <dbReference type="ChEBI" id="CHEBI:17154"/>
        <dbReference type="ChEBI" id="CHEBI:29969"/>
        <dbReference type="ChEBI" id="CHEBI:57540"/>
        <dbReference type="ChEBI" id="CHEBI:87831"/>
        <dbReference type="ChEBI" id="CHEBI:87833"/>
    </reaction>
</comment>
<evidence type="ECO:0000256" key="1">
    <source>
        <dbReference type="ARBA" id="ARBA00022679"/>
    </source>
</evidence>
<keyword evidence="2 3" id="KW-0520">NAD</keyword>
<feature type="binding site" evidence="3">
    <location>
        <begin position="212"/>
        <end position="214"/>
    </location>
    <ligand>
        <name>NAD(+)</name>
        <dbReference type="ChEBI" id="CHEBI:57540"/>
    </ligand>
</feature>
<dbReference type="EC" id="2.3.1.-" evidence="3"/>
<feature type="binding site" evidence="3">
    <location>
        <position position="67"/>
    </location>
    <ligand>
        <name>substrate</name>
    </ligand>
</feature>
<dbReference type="Proteomes" id="UP000239899">
    <property type="component" value="Unassembled WGS sequence"/>
</dbReference>
<dbReference type="InterPro" id="IPR026591">
    <property type="entry name" value="Sirtuin_cat_small_dom_sf"/>
</dbReference>
<dbReference type="GO" id="GO:0070403">
    <property type="term" value="F:NAD+ binding"/>
    <property type="evidence" value="ECO:0007669"/>
    <property type="project" value="UniProtKB-UniRule"/>
</dbReference>
<dbReference type="Gene3D" id="3.40.50.1220">
    <property type="entry name" value="TPP-binding domain"/>
    <property type="match status" value="1"/>
</dbReference>
<dbReference type="Gene3D" id="3.30.1600.10">
    <property type="entry name" value="SIR2/SIRT2 'Small Domain"/>
    <property type="match status" value="1"/>
</dbReference>
<evidence type="ECO:0000313" key="7">
    <source>
        <dbReference type="Proteomes" id="UP000239899"/>
    </source>
</evidence>
<evidence type="ECO:0000256" key="4">
    <source>
        <dbReference type="PROSITE-ProRule" id="PRU00236"/>
    </source>
</evidence>
<organism evidence="6 7">
    <name type="scientific">Chlorella sorokiniana</name>
    <name type="common">Freshwater green alga</name>
    <dbReference type="NCBI Taxonomy" id="3076"/>
    <lineage>
        <taxon>Eukaryota</taxon>
        <taxon>Viridiplantae</taxon>
        <taxon>Chlorophyta</taxon>
        <taxon>core chlorophytes</taxon>
        <taxon>Trebouxiophyceae</taxon>
        <taxon>Chlorellales</taxon>
        <taxon>Chlorellaceae</taxon>
        <taxon>Chlorella clade</taxon>
        <taxon>Chlorella</taxon>
    </lineage>
</organism>
<dbReference type="EMBL" id="LHPG02000021">
    <property type="protein sequence ID" value="PRW20796.1"/>
    <property type="molecule type" value="Genomic_DNA"/>
</dbReference>
<comment type="subcellular location">
    <subcellularLocation>
        <location evidence="3">Mitochondrion</location>
    </subcellularLocation>
</comment>
<dbReference type="AlphaFoldDB" id="A0A2P6TDR8"/>
<keyword evidence="1 3" id="KW-0808">Transferase</keyword>
<dbReference type="PANTHER" id="PTHR11085">
    <property type="entry name" value="NAD-DEPENDENT PROTEIN DEACYLASE SIRTUIN-5, MITOCHONDRIAL-RELATED"/>
    <property type="match status" value="1"/>
</dbReference>
<dbReference type="Pfam" id="PF02146">
    <property type="entry name" value="SIR2"/>
    <property type="match status" value="1"/>
</dbReference>
<feature type="binding site" evidence="3">
    <location>
        <position position="256"/>
    </location>
    <ligand>
        <name>NAD(+)</name>
        <dbReference type="ChEBI" id="CHEBI:57540"/>
    </ligand>
</feature>
<feature type="binding site" evidence="3">
    <location>
        <begin position="238"/>
        <end position="240"/>
    </location>
    <ligand>
        <name>NAD(+)</name>
        <dbReference type="ChEBI" id="CHEBI:57540"/>
    </ligand>
</feature>
<comment type="caution">
    <text evidence="6">The sequence shown here is derived from an EMBL/GenBank/DDBJ whole genome shotgun (WGS) entry which is preliminary data.</text>
</comment>
<comment type="domain">
    <text evidence="3">In contrast to class I sirtuins, class III sirtuins have only weak deacetylase activity. Difference in substrate specificity is probably due to a larger hydrophobic pocket with 2 residues (Tyr-64 and Arg-67) that bind to malonylated and succinylated substrates and define the specificity.</text>
</comment>
<evidence type="ECO:0000256" key="2">
    <source>
        <dbReference type="ARBA" id="ARBA00023027"/>
    </source>
</evidence>
<comment type="catalytic activity">
    <reaction evidence="3">
        <text>N(6)-glutaryl-L-lysyl-[protein] + NAD(+) + H2O = 2''-O-glutaryl-ADP-D-ribose + nicotinamide + L-lysyl-[protein]</text>
        <dbReference type="Rhea" id="RHEA:47664"/>
        <dbReference type="Rhea" id="RHEA-COMP:9752"/>
        <dbReference type="Rhea" id="RHEA-COMP:11875"/>
        <dbReference type="ChEBI" id="CHEBI:15377"/>
        <dbReference type="ChEBI" id="CHEBI:17154"/>
        <dbReference type="ChEBI" id="CHEBI:29969"/>
        <dbReference type="ChEBI" id="CHEBI:57540"/>
        <dbReference type="ChEBI" id="CHEBI:87828"/>
        <dbReference type="ChEBI" id="CHEBI:87829"/>
    </reaction>
</comment>
<keyword evidence="3" id="KW-0496">Mitochondrion</keyword>